<proteinExistence type="predicted"/>
<protein>
    <submittedName>
        <fullName evidence="2">Uncharacterized protein</fullName>
    </submittedName>
</protein>
<gene>
    <name evidence="2" type="ordered locus">Metbo_0870</name>
</gene>
<evidence type="ECO:0000313" key="2">
    <source>
        <dbReference type="EMBL" id="ADZ09119.1"/>
    </source>
</evidence>
<reference evidence="2 3" key="2">
    <citation type="journal article" date="2014" name="Int. J. Syst. Evol. Microbiol.">
        <title>Methanobacterium paludis sp. nov. and a novel strain of Methanobacterium lacus isolated from northern peatlands.</title>
        <authorList>
            <person name="Cadillo-Quiroz H."/>
            <person name="Brauer S.L."/>
            <person name="Goodson N."/>
            <person name="Yavitt J.B."/>
            <person name="Zinder S.H."/>
        </authorList>
    </citation>
    <scope>NUCLEOTIDE SEQUENCE [LARGE SCALE GENOMIC DNA]</scope>
    <source>
        <strain evidence="2 3">AL-21</strain>
    </source>
</reference>
<dbReference type="AlphaFoldDB" id="F0TBP2"/>
<reference evidence="3" key="1">
    <citation type="submission" date="2011-02" db="EMBL/GenBank/DDBJ databases">
        <title>Complete sequence of Methanobacterium sp. AL-21.</title>
        <authorList>
            <consortium name="US DOE Joint Genome Institute"/>
            <person name="Lucas S."/>
            <person name="Copeland A."/>
            <person name="Lapidus A."/>
            <person name="Cheng J.-F."/>
            <person name="Goodwin L."/>
            <person name="Pitluck S."/>
            <person name="Chertkov O."/>
            <person name="Detter J.C."/>
            <person name="Han C."/>
            <person name="Tapia R."/>
            <person name="Land M."/>
            <person name="Hauser L."/>
            <person name="Kyrpides N."/>
            <person name="Ivanova N."/>
            <person name="Mikhailova N."/>
            <person name="Pagani I."/>
            <person name="Cadillo-Quiroz H."/>
            <person name="Imachi H."/>
            <person name="Zinder S."/>
            <person name="Liu W."/>
            <person name="Woyke T."/>
        </authorList>
    </citation>
    <scope>NUCLEOTIDE SEQUENCE [LARGE SCALE GENOMIC DNA]</scope>
    <source>
        <strain evidence="3">AL-21</strain>
    </source>
</reference>
<name>F0TBP2_METLA</name>
<dbReference type="Proteomes" id="UP000007490">
    <property type="component" value="Chromosome"/>
</dbReference>
<evidence type="ECO:0000313" key="3">
    <source>
        <dbReference type="Proteomes" id="UP000007490"/>
    </source>
</evidence>
<feature type="transmembrane region" description="Helical" evidence="1">
    <location>
        <begin position="5"/>
        <end position="23"/>
    </location>
</feature>
<evidence type="ECO:0000256" key="1">
    <source>
        <dbReference type="SAM" id="Phobius"/>
    </source>
</evidence>
<accession>F0TBP2</accession>
<keyword evidence="1" id="KW-0812">Transmembrane</keyword>
<dbReference type="InterPro" id="IPR013783">
    <property type="entry name" value="Ig-like_fold"/>
</dbReference>
<dbReference type="STRING" id="877455.Metbo_0870"/>
<dbReference type="HOGENOM" id="CLU_1987636_0_0_2"/>
<keyword evidence="1" id="KW-1133">Transmembrane helix</keyword>
<keyword evidence="1" id="KW-0472">Membrane</keyword>
<dbReference type="Gene3D" id="2.60.40.10">
    <property type="entry name" value="Immunoglobulins"/>
    <property type="match status" value="1"/>
</dbReference>
<organism evidence="2 3">
    <name type="scientific">Methanobacterium lacus (strain AL-21)</name>
    <dbReference type="NCBI Taxonomy" id="877455"/>
    <lineage>
        <taxon>Archaea</taxon>
        <taxon>Methanobacteriati</taxon>
        <taxon>Methanobacteriota</taxon>
        <taxon>Methanomada group</taxon>
        <taxon>Methanobacteria</taxon>
        <taxon>Methanobacteriales</taxon>
        <taxon>Methanobacteriaceae</taxon>
        <taxon>Methanobacterium</taxon>
    </lineage>
</organism>
<keyword evidence="3" id="KW-1185">Reference proteome</keyword>
<dbReference type="KEGG" id="mel:Metbo_0870"/>
<dbReference type="EMBL" id="CP002551">
    <property type="protein sequence ID" value="ADZ09119.1"/>
    <property type="molecule type" value="Genomic_DNA"/>
</dbReference>
<sequence>MWKYILVVICFIGFIIVGFYIFGYEPTNLILNNGEYSFNKDMNLLNQTGKTDPEALVYINGIPAVVDDDGNFYGMVGINNGLNIINVTAKAPFKSITSNIATVKRTETPHHIDVYYQINNTIQKT</sequence>